<reference evidence="1 2" key="1">
    <citation type="submission" date="2011-02" db="EMBL/GenBank/DDBJ databases">
        <authorList>
            <person name="Weinstock G."/>
            <person name="Sodergren E."/>
            <person name="Clifton S."/>
            <person name="Fulton L."/>
            <person name="Fulton B."/>
            <person name="Courtney L."/>
            <person name="Fronick C."/>
            <person name="Harrison M."/>
            <person name="Strong C."/>
            <person name="Farmer C."/>
            <person name="Delahaunty K."/>
            <person name="Markovic C."/>
            <person name="Hall O."/>
            <person name="Minx P."/>
            <person name="Tomlinson C."/>
            <person name="Mitreva M."/>
            <person name="Hou S."/>
            <person name="Chen J."/>
            <person name="Wollam A."/>
            <person name="Pepin K.H."/>
            <person name="Johnson M."/>
            <person name="Bhonagiri V."/>
            <person name="Zhang X."/>
            <person name="Suruliraj S."/>
            <person name="Warren W."/>
            <person name="Chinwalla A."/>
            <person name="Mardis E.R."/>
            <person name="Wilson R.K."/>
        </authorList>
    </citation>
    <scope>NUCLEOTIDE SEQUENCE [LARGE SCALE GENOMIC DNA]</scope>
    <source>
        <strain evidence="1 2">YIT 11859</strain>
    </source>
</reference>
<keyword evidence="2" id="KW-1185">Reference proteome</keyword>
<dbReference type="EMBL" id="AFBP01000026">
    <property type="protein sequence ID" value="EGG55401.1"/>
    <property type="molecule type" value="Genomic_DNA"/>
</dbReference>
<protein>
    <submittedName>
        <fullName evidence="1">Uncharacterized protein</fullName>
    </submittedName>
</protein>
<name>F3QJN9_9BURK</name>
<proteinExistence type="predicted"/>
<gene>
    <name evidence="1" type="ORF">HMPREF9439_01142</name>
</gene>
<dbReference type="Proteomes" id="UP000005156">
    <property type="component" value="Unassembled WGS sequence"/>
</dbReference>
<sequence>MLFIKLKKQAMEIKSAGLPLGQFPAPAVKTHFLEQNPTFRWDSTTQIGAPPPSVNVISATTSAWSTIIAF</sequence>
<dbReference type="AlphaFoldDB" id="F3QJN9"/>
<accession>F3QJN9</accession>
<comment type="caution">
    <text evidence="1">The sequence shown here is derived from an EMBL/GenBank/DDBJ whole genome shotgun (WGS) entry which is preliminary data.</text>
</comment>
<evidence type="ECO:0000313" key="1">
    <source>
        <dbReference type="EMBL" id="EGG55401.1"/>
    </source>
</evidence>
<evidence type="ECO:0000313" key="2">
    <source>
        <dbReference type="Proteomes" id="UP000005156"/>
    </source>
</evidence>
<dbReference type="HOGENOM" id="CLU_2754245_0_0_4"/>
<organism evidence="1 2">
    <name type="scientific">Parasutterella excrementihominis YIT 11859</name>
    <dbReference type="NCBI Taxonomy" id="762966"/>
    <lineage>
        <taxon>Bacteria</taxon>
        <taxon>Pseudomonadati</taxon>
        <taxon>Pseudomonadota</taxon>
        <taxon>Betaproteobacteria</taxon>
        <taxon>Burkholderiales</taxon>
        <taxon>Sutterellaceae</taxon>
        <taxon>Parasutterella</taxon>
    </lineage>
</organism>